<keyword evidence="2" id="KW-1185">Reference proteome</keyword>
<comment type="caution">
    <text evidence="1">The sequence shown here is derived from an EMBL/GenBank/DDBJ whole genome shotgun (WGS) entry which is preliminary data.</text>
</comment>
<reference evidence="1 2" key="2">
    <citation type="submission" date="2016-08" db="EMBL/GenBank/DDBJ databases">
        <title>Pervasive Adenine N6-methylation of Active Genes in Fungi.</title>
        <authorList>
            <consortium name="DOE Joint Genome Institute"/>
            <person name="Mondo S.J."/>
            <person name="Dannebaum R.O."/>
            <person name="Kuo R.C."/>
            <person name="Labutti K."/>
            <person name="Haridas S."/>
            <person name="Kuo A."/>
            <person name="Salamov A."/>
            <person name="Ahrendt S.R."/>
            <person name="Lipzen A."/>
            <person name="Sullivan W."/>
            <person name="Andreopoulos W.B."/>
            <person name="Clum A."/>
            <person name="Lindquist E."/>
            <person name="Daum C."/>
            <person name="Ramamoorthy G.K."/>
            <person name="Gryganskyi A."/>
            <person name="Culley D."/>
            <person name="Magnuson J.K."/>
            <person name="James T.Y."/>
            <person name="O'Malley M.A."/>
            <person name="Stajich J.E."/>
            <person name="Spatafora J.W."/>
            <person name="Visel A."/>
            <person name="Grigoriev I.V."/>
        </authorList>
    </citation>
    <scope>NUCLEOTIDE SEQUENCE [LARGE SCALE GENOMIC DNA]</scope>
    <source>
        <strain evidence="2">finn</strain>
    </source>
</reference>
<name>A0A1Y1UY74_9FUNG</name>
<accession>A0A1Y1UY74</accession>
<evidence type="ECO:0000313" key="2">
    <source>
        <dbReference type="Proteomes" id="UP000193719"/>
    </source>
</evidence>
<evidence type="ECO:0000313" key="1">
    <source>
        <dbReference type="EMBL" id="ORX43235.1"/>
    </source>
</evidence>
<reference evidence="1 2" key="1">
    <citation type="submission" date="2016-08" db="EMBL/GenBank/DDBJ databases">
        <title>Genomes of anaerobic fungi encode conserved fungal cellulosomes for biomass hydrolysis.</title>
        <authorList>
            <consortium name="DOE Joint Genome Institute"/>
            <person name="Haitjema C.H."/>
            <person name="Gilmore S.P."/>
            <person name="Henske J.K."/>
            <person name="Solomon K.V."/>
            <person name="De Groot R."/>
            <person name="Kuo A."/>
            <person name="Mondo S.J."/>
            <person name="Salamov A.A."/>
            <person name="Labutti K."/>
            <person name="Zhao Z."/>
            <person name="Chiniquy J."/>
            <person name="Barry K."/>
            <person name="Brewer H.M."/>
            <person name="Purvine S.O."/>
            <person name="Wright A.T."/>
            <person name="Boxma B."/>
            <person name="Van Alen T."/>
            <person name="Hackstein J.H."/>
            <person name="Baker S.E."/>
            <person name="Grigoriev I.V."/>
            <person name="O'Malley M.A."/>
        </authorList>
    </citation>
    <scope>NUCLEOTIDE SEQUENCE [LARGE SCALE GENOMIC DNA]</scope>
    <source>
        <strain evidence="2">finn</strain>
    </source>
</reference>
<dbReference type="EMBL" id="MCFH01000054">
    <property type="protein sequence ID" value="ORX43235.1"/>
    <property type="molecule type" value="Genomic_DNA"/>
</dbReference>
<proteinExistence type="predicted"/>
<dbReference type="AlphaFoldDB" id="A0A1Y1UY74"/>
<sequence>MYIVRFPSLFSKQDTFTKLDEDGEHRFIAGSGDYICFLNECFHFEDRAYQIFPLIRQGLGCFLTTF</sequence>
<organism evidence="1 2">
    <name type="scientific">Piromyces finnis</name>
    <dbReference type="NCBI Taxonomy" id="1754191"/>
    <lineage>
        <taxon>Eukaryota</taxon>
        <taxon>Fungi</taxon>
        <taxon>Fungi incertae sedis</taxon>
        <taxon>Chytridiomycota</taxon>
        <taxon>Chytridiomycota incertae sedis</taxon>
        <taxon>Neocallimastigomycetes</taxon>
        <taxon>Neocallimastigales</taxon>
        <taxon>Neocallimastigaceae</taxon>
        <taxon>Piromyces</taxon>
    </lineage>
</organism>
<dbReference type="Proteomes" id="UP000193719">
    <property type="component" value="Unassembled WGS sequence"/>
</dbReference>
<protein>
    <submittedName>
        <fullName evidence="1">Uncharacterized protein</fullName>
    </submittedName>
</protein>
<gene>
    <name evidence="1" type="ORF">BCR36DRAFT_145050</name>
</gene>